<sequence length="192" mass="20167">MLTVRNTGTVPDNYTLEITRNDTAASLNRTRVENLQPGSDVAVLLSVSGISPGVFTVNVTATSETDSNVTDTVSTITRVTPINITGFTADSTAERGHTLNASVTIKNEGGSAINLTVVVSGLQNETGYPVVGTGVLVNLGAGQEMTLPVRVYVPPTADTGDYTLFADVWLYEDYPDVMKAVKSGPEVTSVTP</sequence>
<accession>A0A1F2P5T5</accession>
<comment type="caution">
    <text evidence="1">The sequence shown here is derived from an EMBL/GenBank/DDBJ whole genome shotgun (WGS) entry which is preliminary data.</text>
</comment>
<dbReference type="EMBL" id="LYOR01000002">
    <property type="protein sequence ID" value="OFV66707.1"/>
    <property type="molecule type" value="Genomic_DNA"/>
</dbReference>
<gene>
    <name evidence="1" type="ORF">SBU_000674</name>
</gene>
<dbReference type="STRING" id="1839936.SBU_000674"/>
<evidence type="ECO:0000313" key="1">
    <source>
        <dbReference type="EMBL" id="OFV66707.1"/>
    </source>
</evidence>
<proteinExistence type="predicted"/>
<dbReference type="Proteomes" id="UP000185779">
    <property type="component" value="Unassembled WGS sequence"/>
</dbReference>
<reference evidence="1" key="1">
    <citation type="submission" date="2016-05" db="EMBL/GenBank/DDBJ databases">
        <title>Microbial consortia oxidize butane by reversing methanogenesis.</title>
        <authorList>
            <person name="Laso-Perez R."/>
            <person name="Richter M."/>
            <person name="Wegener G."/>
            <person name="Musat F."/>
        </authorList>
    </citation>
    <scope>NUCLEOTIDE SEQUENCE [LARGE SCALE GENOMIC DNA]</scope>
    <source>
        <strain evidence="1">BOX1</strain>
    </source>
</reference>
<keyword evidence="2" id="KW-1185">Reference proteome</keyword>
<dbReference type="Gene3D" id="2.60.40.10">
    <property type="entry name" value="Immunoglobulins"/>
    <property type="match status" value="1"/>
</dbReference>
<evidence type="ECO:0000313" key="2">
    <source>
        <dbReference type="Proteomes" id="UP000185779"/>
    </source>
</evidence>
<organism evidence="1 2">
    <name type="scientific">Candidatus Syntropharchaeum butanivorans</name>
    <dbReference type="NCBI Taxonomy" id="1839936"/>
    <lineage>
        <taxon>Archaea</taxon>
        <taxon>Methanobacteriati</taxon>
        <taxon>Methanobacteriota</taxon>
        <taxon>Stenosarchaea group</taxon>
        <taxon>Methanomicrobia</taxon>
        <taxon>Methanosarcinales</taxon>
        <taxon>ANME-2 cluster</taxon>
        <taxon>Candidatus Syntropharchaeum</taxon>
    </lineage>
</organism>
<protein>
    <recommendedName>
        <fullName evidence="3">CARDB domain-containing protein</fullName>
    </recommendedName>
</protein>
<dbReference type="AlphaFoldDB" id="A0A1F2P5T5"/>
<name>A0A1F2P5T5_9EURY</name>
<evidence type="ECO:0008006" key="3">
    <source>
        <dbReference type="Google" id="ProtNLM"/>
    </source>
</evidence>
<dbReference type="InterPro" id="IPR013783">
    <property type="entry name" value="Ig-like_fold"/>
</dbReference>